<dbReference type="RefSeq" id="WP_240826731.1">
    <property type="nucleotide sequence ID" value="NZ_JAKWBL010000001.1"/>
</dbReference>
<organism evidence="1 2">
    <name type="scientific">Niabella ginsengisoli</name>
    <dbReference type="NCBI Taxonomy" id="522298"/>
    <lineage>
        <taxon>Bacteria</taxon>
        <taxon>Pseudomonadati</taxon>
        <taxon>Bacteroidota</taxon>
        <taxon>Chitinophagia</taxon>
        <taxon>Chitinophagales</taxon>
        <taxon>Chitinophagaceae</taxon>
        <taxon>Niabella</taxon>
    </lineage>
</organism>
<gene>
    <name evidence="1" type="ORF">MKP09_05180</name>
</gene>
<name>A0ABS9SG46_9BACT</name>
<sequence>MAKPNIDNYEDLMDEKDRLKSRLTESKANIKQAFEGIKDELNPFAAVKEMTHGALQTSTTNPLVKFGIKRATEFLIGKVLLKRAGWLPRLIVPFVVREIATRTIGVKADEKIASTLRNTADKLREVDIPQLSKGKKAQ</sequence>
<dbReference type="EMBL" id="JAKWBL010000001">
    <property type="protein sequence ID" value="MCH5597339.1"/>
    <property type="molecule type" value="Genomic_DNA"/>
</dbReference>
<comment type="caution">
    <text evidence="1">The sequence shown here is derived from an EMBL/GenBank/DDBJ whole genome shotgun (WGS) entry which is preliminary data.</text>
</comment>
<dbReference type="Proteomes" id="UP001202248">
    <property type="component" value="Unassembled WGS sequence"/>
</dbReference>
<accession>A0ABS9SG46</accession>
<evidence type="ECO:0000313" key="1">
    <source>
        <dbReference type="EMBL" id="MCH5597339.1"/>
    </source>
</evidence>
<keyword evidence="2" id="KW-1185">Reference proteome</keyword>
<proteinExistence type="predicted"/>
<reference evidence="1 2" key="1">
    <citation type="submission" date="2022-02" db="EMBL/GenBank/DDBJ databases">
        <authorList>
            <person name="Min J."/>
        </authorList>
    </citation>
    <scope>NUCLEOTIDE SEQUENCE [LARGE SCALE GENOMIC DNA]</scope>
    <source>
        <strain evidence="1 2">GR10-1</strain>
    </source>
</reference>
<protein>
    <submittedName>
        <fullName evidence="1">Uncharacterized protein</fullName>
    </submittedName>
</protein>
<evidence type="ECO:0000313" key="2">
    <source>
        <dbReference type="Proteomes" id="UP001202248"/>
    </source>
</evidence>